<organism evidence="2 3">
    <name type="scientific">Rhodohalobacter barkolensis</name>
    <dbReference type="NCBI Taxonomy" id="2053187"/>
    <lineage>
        <taxon>Bacteria</taxon>
        <taxon>Pseudomonadati</taxon>
        <taxon>Balneolota</taxon>
        <taxon>Balneolia</taxon>
        <taxon>Balneolales</taxon>
        <taxon>Balneolaceae</taxon>
        <taxon>Rhodohalobacter</taxon>
    </lineage>
</organism>
<evidence type="ECO:0000259" key="1">
    <source>
        <dbReference type="PROSITE" id="PS50213"/>
    </source>
</evidence>
<evidence type="ECO:0000313" key="2">
    <source>
        <dbReference type="EMBL" id="PKD43399.1"/>
    </source>
</evidence>
<dbReference type="PANTHER" id="PTHR10900:SF77">
    <property type="entry name" value="FI19380P1"/>
    <property type="match status" value="1"/>
</dbReference>
<dbReference type="InterPro" id="IPR000782">
    <property type="entry name" value="FAS1_domain"/>
</dbReference>
<name>A0A2N0VGT6_9BACT</name>
<feature type="domain" description="FAS1" evidence="1">
    <location>
        <begin position="30"/>
        <end position="137"/>
    </location>
</feature>
<proteinExistence type="predicted"/>
<dbReference type="EMBL" id="PISP01000003">
    <property type="protein sequence ID" value="PKD43399.1"/>
    <property type="molecule type" value="Genomic_DNA"/>
</dbReference>
<dbReference type="GO" id="GO:0005615">
    <property type="term" value="C:extracellular space"/>
    <property type="evidence" value="ECO:0007669"/>
    <property type="project" value="TreeGrafter"/>
</dbReference>
<dbReference type="Pfam" id="PF02469">
    <property type="entry name" value="Fasciclin"/>
    <property type="match status" value="1"/>
</dbReference>
<dbReference type="InterPro" id="IPR050904">
    <property type="entry name" value="Adhesion/Biosynth-related"/>
</dbReference>
<dbReference type="Proteomes" id="UP000233398">
    <property type="component" value="Unassembled WGS sequence"/>
</dbReference>
<evidence type="ECO:0000313" key="3">
    <source>
        <dbReference type="Proteomes" id="UP000233398"/>
    </source>
</evidence>
<dbReference type="GO" id="GO:0050839">
    <property type="term" value="F:cell adhesion molecule binding"/>
    <property type="evidence" value="ECO:0007669"/>
    <property type="project" value="TreeGrafter"/>
</dbReference>
<dbReference type="GO" id="GO:0007155">
    <property type="term" value="P:cell adhesion"/>
    <property type="evidence" value="ECO:0007669"/>
    <property type="project" value="TreeGrafter"/>
</dbReference>
<reference evidence="2 3" key="1">
    <citation type="submission" date="2017-11" db="EMBL/GenBank/DDBJ databases">
        <title>Rhodohalobacter 15182 sp. nov., isolated from a salt lake.</title>
        <authorList>
            <person name="Han S."/>
        </authorList>
    </citation>
    <scope>NUCLEOTIDE SEQUENCE [LARGE SCALE GENOMIC DNA]</scope>
    <source>
        <strain evidence="2 3">15182</strain>
    </source>
</reference>
<accession>A0A2N0VGT6</accession>
<dbReference type="GO" id="GO:0031012">
    <property type="term" value="C:extracellular matrix"/>
    <property type="evidence" value="ECO:0007669"/>
    <property type="project" value="TreeGrafter"/>
</dbReference>
<dbReference type="Gene3D" id="2.30.180.10">
    <property type="entry name" value="FAS1 domain"/>
    <property type="match status" value="1"/>
</dbReference>
<dbReference type="PROSITE" id="PS50213">
    <property type="entry name" value="FAS1"/>
    <property type="match status" value="1"/>
</dbReference>
<dbReference type="GO" id="GO:0030198">
    <property type="term" value="P:extracellular matrix organization"/>
    <property type="evidence" value="ECO:0007669"/>
    <property type="project" value="TreeGrafter"/>
</dbReference>
<keyword evidence="3" id="KW-1185">Reference proteome</keyword>
<sequence>MTTFKKTSAIFTALFSLILIAGINLSVAQSGNVVDVINESDDHTILSELLEITELNNVIAQQGPFTVVAPTDAAFEEMGSELDELREDPERAQNVVIGHLFQGEVPAEEAEPALNIEISEGDIPATNGLVHITDTVIMN</sequence>
<dbReference type="OrthoDB" id="1144324at2"/>
<dbReference type="RefSeq" id="WP_101073874.1">
    <property type="nucleotide sequence ID" value="NZ_PISP01000003.1"/>
</dbReference>
<gene>
    <name evidence="2" type="ORF">CWD77_12400</name>
</gene>
<dbReference type="PANTHER" id="PTHR10900">
    <property type="entry name" value="PERIOSTIN-RELATED"/>
    <property type="match status" value="1"/>
</dbReference>
<protein>
    <recommendedName>
        <fullName evidence="1">FAS1 domain-containing protein</fullName>
    </recommendedName>
</protein>
<dbReference type="SUPFAM" id="SSF82153">
    <property type="entry name" value="FAS1 domain"/>
    <property type="match status" value="1"/>
</dbReference>
<dbReference type="InterPro" id="IPR036378">
    <property type="entry name" value="FAS1_dom_sf"/>
</dbReference>
<comment type="caution">
    <text evidence="2">The sequence shown here is derived from an EMBL/GenBank/DDBJ whole genome shotgun (WGS) entry which is preliminary data.</text>
</comment>
<dbReference type="AlphaFoldDB" id="A0A2N0VGT6"/>